<feature type="region of interest" description="Disordered" evidence="1">
    <location>
        <begin position="1"/>
        <end position="62"/>
    </location>
</feature>
<organism evidence="2 3">
    <name type="scientific">Hanamia caeni</name>
    <dbReference type="NCBI Taxonomy" id="2294116"/>
    <lineage>
        <taxon>Bacteria</taxon>
        <taxon>Pseudomonadati</taxon>
        <taxon>Bacteroidota</taxon>
        <taxon>Chitinophagia</taxon>
        <taxon>Chitinophagales</taxon>
        <taxon>Chitinophagaceae</taxon>
        <taxon>Hanamia</taxon>
    </lineage>
</organism>
<comment type="caution">
    <text evidence="2">The sequence shown here is derived from an EMBL/GenBank/DDBJ whole genome shotgun (WGS) entry which is preliminary data.</text>
</comment>
<reference evidence="2 3" key="1">
    <citation type="submission" date="2018-11" db="EMBL/GenBank/DDBJ databases">
        <title>Draft genome sequence of Ferruginibacter sp. BO-59.</title>
        <authorList>
            <person name="Im W.T."/>
        </authorList>
    </citation>
    <scope>NUCLEOTIDE SEQUENCE [LARGE SCALE GENOMIC DNA]</scope>
    <source>
        <strain evidence="2 3">BO-59</strain>
    </source>
</reference>
<evidence type="ECO:0000313" key="2">
    <source>
        <dbReference type="EMBL" id="RNI32754.1"/>
    </source>
</evidence>
<dbReference type="EMBL" id="RJJR01000024">
    <property type="protein sequence ID" value="RNI32754.1"/>
    <property type="molecule type" value="Genomic_DNA"/>
</dbReference>
<accession>A0A3M9N4L7</accession>
<evidence type="ECO:0000256" key="1">
    <source>
        <dbReference type="SAM" id="MobiDB-lite"/>
    </source>
</evidence>
<dbReference type="Proteomes" id="UP000267223">
    <property type="component" value="Unassembled WGS sequence"/>
</dbReference>
<protein>
    <submittedName>
        <fullName evidence="2">Uncharacterized protein</fullName>
    </submittedName>
</protein>
<proteinExistence type="predicted"/>
<keyword evidence="3" id="KW-1185">Reference proteome</keyword>
<feature type="compositionally biased region" description="Polar residues" evidence="1">
    <location>
        <begin position="52"/>
        <end position="62"/>
    </location>
</feature>
<feature type="compositionally biased region" description="Basic and acidic residues" evidence="1">
    <location>
        <begin position="1"/>
        <end position="48"/>
    </location>
</feature>
<gene>
    <name evidence="2" type="ORF">EFY79_19855</name>
</gene>
<dbReference type="RefSeq" id="WP_123122506.1">
    <property type="nucleotide sequence ID" value="NZ_RJJR01000024.1"/>
</dbReference>
<sequence>MEEKNKNDRKAAEKLRQHKKSTDTSKVKNGSTKDKEKKIQKTGEKYDDWNDPTGNTHLSDKT</sequence>
<name>A0A3M9N4L7_9BACT</name>
<dbReference type="AlphaFoldDB" id="A0A3M9N4L7"/>
<evidence type="ECO:0000313" key="3">
    <source>
        <dbReference type="Proteomes" id="UP000267223"/>
    </source>
</evidence>